<evidence type="ECO:0000313" key="2">
    <source>
        <dbReference type="EMBL" id="PNF16016.1"/>
    </source>
</evidence>
<evidence type="ECO:0000313" key="3">
    <source>
        <dbReference type="Proteomes" id="UP000235965"/>
    </source>
</evidence>
<sequence length="114" mass="11342">FFQIVFFCLVCASPAFLTPILDTPEVAAAKAAHFAAYNAAAAAAAAAPDYGPIPFAAPLIPGYTAYAAPGTYIGPLAGVPALINGVPADTPEVAAAKVAHFAAHAQARAAAIYG</sequence>
<dbReference type="AlphaFoldDB" id="A0A2J7PI44"/>
<dbReference type="EMBL" id="NEVH01025129">
    <property type="protein sequence ID" value="PNF16016.1"/>
    <property type="molecule type" value="Genomic_DNA"/>
</dbReference>
<accession>A0A2J7PI44</accession>
<comment type="caution">
    <text evidence="2">The sequence shown here is derived from an EMBL/GenBank/DDBJ whole genome shotgun (WGS) entry which is preliminary data.</text>
</comment>
<evidence type="ECO:0000256" key="1">
    <source>
        <dbReference type="SAM" id="SignalP"/>
    </source>
</evidence>
<protein>
    <submittedName>
        <fullName evidence="2">Cuticle protein 2</fullName>
    </submittedName>
</protein>
<dbReference type="Proteomes" id="UP000235965">
    <property type="component" value="Unassembled WGS sequence"/>
</dbReference>
<dbReference type="InParanoid" id="A0A2J7PI44"/>
<proteinExistence type="predicted"/>
<gene>
    <name evidence="2" type="primary">CU02</name>
    <name evidence="2" type="ORF">B7P43_G04614</name>
</gene>
<feature type="signal peptide" evidence="1">
    <location>
        <begin position="1"/>
        <end position="17"/>
    </location>
</feature>
<keyword evidence="1" id="KW-0732">Signal</keyword>
<name>A0A2J7PI44_9NEOP</name>
<reference evidence="2 3" key="1">
    <citation type="submission" date="2017-12" db="EMBL/GenBank/DDBJ databases">
        <title>Hemimetabolous genomes reveal molecular basis of termite eusociality.</title>
        <authorList>
            <person name="Harrison M.C."/>
            <person name="Jongepier E."/>
            <person name="Robertson H.M."/>
            <person name="Arning N."/>
            <person name="Bitard-Feildel T."/>
            <person name="Chao H."/>
            <person name="Childers C.P."/>
            <person name="Dinh H."/>
            <person name="Doddapaneni H."/>
            <person name="Dugan S."/>
            <person name="Gowin J."/>
            <person name="Greiner C."/>
            <person name="Han Y."/>
            <person name="Hu H."/>
            <person name="Hughes D.S.T."/>
            <person name="Huylmans A.-K."/>
            <person name="Kemena C."/>
            <person name="Kremer L.P.M."/>
            <person name="Lee S.L."/>
            <person name="Lopez-Ezquerra A."/>
            <person name="Mallet L."/>
            <person name="Monroy-Kuhn J.M."/>
            <person name="Moser A."/>
            <person name="Murali S.C."/>
            <person name="Muzny D.M."/>
            <person name="Otani S."/>
            <person name="Piulachs M.-D."/>
            <person name="Poelchau M."/>
            <person name="Qu J."/>
            <person name="Schaub F."/>
            <person name="Wada-Katsumata A."/>
            <person name="Worley K.C."/>
            <person name="Xie Q."/>
            <person name="Ylla G."/>
            <person name="Poulsen M."/>
            <person name="Gibbs R.A."/>
            <person name="Schal C."/>
            <person name="Richards S."/>
            <person name="Belles X."/>
            <person name="Korb J."/>
            <person name="Bornberg-Bauer E."/>
        </authorList>
    </citation>
    <scope>NUCLEOTIDE SEQUENCE [LARGE SCALE GENOMIC DNA]</scope>
    <source>
        <tissue evidence="2">Whole body</tissue>
    </source>
</reference>
<feature type="chain" id="PRO_5014395314" evidence="1">
    <location>
        <begin position="18"/>
        <end position="114"/>
    </location>
</feature>
<keyword evidence="3" id="KW-1185">Reference proteome</keyword>
<feature type="non-terminal residue" evidence="2">
    <location>
        <position position="1"/>
    </location>
</feature>
<organism evidence="2 3">
    <name type="scientific">Cryptotermes secundus</name>
    <dbReference type="NCBI Taxonomy" id="105785"/>
    <lineage>
        <taxon>Eukaryota</taxon>
        <taxon>Metazoa</taxon>
        <taxon>Ecdysozoa</taxon>
        <taxon>Arthropoda</taxon>
        <taxon>Hexapoda</taxon>
        <taxon>Insecta</taxon>
        <taxon>Pterygota</taxon>
        <taxon>Neoptera</taxon>
        <taxon>Polyneoptera</taxon>
        <taxon>Dictyoptera</taxon>
        <taxon>Blattodea</taxon>
        <taxon>Blattoidea</taxon>
        <taxon>Termitoidae</taxon>
        <taxon>Kalotermitidae</taxon>
        <taxon>Cryptotermitinae</taxon>
        <taxon>Cryptotermes</taxon>
    </lineage>
</organism>
<dbReference type="STRING" id="105785.A0A2J7PI44"/>
<dbReference type="OrthoDB" id="8188035at2759"/>